<dbReference type="SMART" id="SM00847">
    <property type="entry name" value="HA2"/>
    <property type="match status" value="1"/>
</dbReference>
<dbReference type="SMART" id="SM00487">
    <property type="entry name" value="DEXDc"/>
    <property type="match status" value="1"/>
</dbReference>
<name>A0ABT3TGV0_9GAMM</name>
<dbReference type="Pfam" id="PF00270">
    <property type="entry name" value="DEAD"/>
    <property type="match status" value="1"/>
</dbReference>
<dbReference type="Gene3D" id="3.40.50.300">
    <property type="entry name" value="P-loop containing nucleotide triphosphate hydrolases"/>
    <property type="match status" value="2"/>
</dbReference>
<dbReference type="CDD" id="cd17990">
    <property type="entry name" value="DEXHc_HrpB"/>
    <property type="match status" value="1"/>
</dbReference>
<dbReference type="NCBIfam" id="TIGR01970">
    <property type="entry name" value="DEAH_box_HrpB"/>
    <property type="match status" value="1"/>
</dbReference>
<keyword evidence="9" id="KW-1185">Reference proteome</keyword>
<dbReference type="Pfam" id="PF00271">
    <property type="entry name" value="Helicase_C"/>
    <property type="match status" value="1"/>
</dbReference>
<comment type="caution">
    <text evidence="8">The sequence shown here is derived from an EMBL/GenBank/DDBJ whole genome shotgun (WGS) entry which is preliminary data.</text>
</comment>
<dbReference type="CDD" id="cd18791">
    <property type="entry name" value="SF2_C_RHA"/>
    <property type="match status" value="1"/>
</dbReference>
<dbReference type="SUPFAM" id="SSF52540">
    <property type="entry name" value="P-loop containing nucleoside triphosphate hydrolases"/>
    <property type="match status" value="1"/>
</dbReference>
<dbReference type="InterPro" id="IPR027417">
    <property type="entry name" value="P-loop_NTPase"/>
</dbReference>
<evidence type="ECO:0000256" key="5">
    <source>
        <dbReference type="SAM" id="MobiDB-lite"/>
    </source>
</evidence>
<dbReference type="InterPro" id="IPR014001">
    <property type="entry name" value="Helicase_ATP-bd"/>
</dbReference>
<sequence length="840" mass="92839">MFDTDLPIYELLEPIRQFLTCANELVLEAPPGAGKTTQVPLALMHAEWLDGQRIIMLQPRRMAARASAQRMAQLLGESVGVTVGYRVRGDTQVGRGGTGTRIEVVTEGILTRMLQSDPALDGVGLVIFDEFHERNLDSDLGLALVLQARELLREPQDPLKILVMSATLDGDSVAKLLGNAPVLRCEGRQFPVAVHYRAPWRARQSIVERVVPEIEALAADEGAGSILVFLPGQGEIERVRNALNLPGEIAVMPLYGALELSRQQAAIMSPESGQRKVVLATNIAETSLTIDGIGCVIDSGLARHPHYDQRTGMTRLTLGRISRASSIQRMGRAGRVGPGRCVRLWSEEQQQQLEPASVPEIRQADLAPLALQLLRWGVADPSELQWLDVPPSGPYARALQLLTTLGAVHQLEGLSRLTAHGEAMAMLPLHPRLAHMLLQSVQWGLVENACLLAAVFSERQPQTITGVDIERRLAALDSGNASQLSRSGWANRVRQQASSYRKLMLEPERHIAVDATDITGLLLATAWPDRVARALEGEPGRYQLSNGRQVTLGAEDELARNEWLAVAELGAKSGSATDRIYCAAALEPMLFDHALAGLCRVQDTIAWGDRNERLLAQRQRLLGTLVLSSKRLENVPVAARSAATMSYIRERGLALLPWNNDSRQWQARVMLAHQLQPESWPDVSDSHLVATLEGWLQPWLDKVTRLADLKALDLTKILSAQLDWNLSQQLEQLLPTKLQVPSGSGYNIDYLSDPPVLAVKLQEMFGASDTPSVAQGKVPLMLHLLSPAQRPLQVTQDLAGFWRGSYREVQKEMKGRYPKHPWPDKPWEAEPTRFTRHRRK</sequence>
<dbReference type="Pfam" id="PF24473">
    <property type="entry name" value="CON_HrpB"/>
    <property type="match status" value="1"/>
</dbReference>
<gene>
    <name evidence="8" type="primary">hrpB</name>
    <name evidence="8" type="ORF">EYC98_11825</name>
</gene>
<evidence type="ECO:0000256" key="3">
    <source>
        <dbReference type="ARBA" id="ARBA00022806"/>
    </source>
</evidence>
<dbReference type="Pfam" id="PF08482">
    <property type="entry name" value="HrpB_C"/>
    <property type="match status" value="1"/>
</dbReference>
<evidence type="ECO:0000313" key="8">
    <source>
        <dbReference type="EMBL" id="MCX2981550.1"/>
    </source>
</evidence>
<dbReference type="PROSITE" id="PS51192">
    <property type="entry name" value="HELICASE_ATP_BIND_1"/>
    <property type="match status" value="1"/>
</dbReference>
<feature type="domain" description="Helicase ATP-binding" evidence="6">
    <location>
        <begin position="16"/>
        <end position="186"/>
    </location>
</feature>
<organism evidence="8 9">
    <name type="scientific">Candidatus Litorirhabdus singularis</name>
    <dbReference type="NCBI Taxonomy" id="2518993"/>
    <lineage>
        <taxon>Bacteria</taxon>
        <taxon>Pseudomonadati</taxon>
        <taxon>Pseudomonadota</taxon>
        <taxon>Gammaproteobacteria</taxon>
        <taxon>Cellvibrionales</taxon>
        <taxon>Halieaceae</taxon>
        <taxon>Candidatus Litorirhabdus</taxon>
    </lineage>
</organism>
<dbReference type="GO" id="GO:0004386">
    <property type="term" value="F:helicase activity"/>
    <property type="evidence" value="ECO:0007669"/>
    <property type="project" value="UniProtKB-KW"/>
</dbReference>
<dbReference type="PANTHER" id="PTHR43519">
    <property type="entry name" value="ATP-DEPENDENT RNA HELICASE HRPB"/>
    <property type="match status" value="1"/>
</dbReference>
<keyword evidence="4" id="KW-0067">ATP-binding</keyword>
<evidence type="ECO:0000256" key="4">
    <source>
        <dbReference type="ARBA" id="ARBA00022840"/>
    </source>
</evidence>
<dbReference type="InterPro" id="IPR010225">
    <property type="entry name" value="HrpB"/>
</dbReference>
<dbReference type="Gene3D" id="1.20.120.1080">
    <property type="match status" value="1"/>
</dbReference>
<evidence type="ECO:0000259" key="7">
    <source>
        <dbReference type="PROSITE" id="PS51194"/>
    </source>
</evidence>
<evidence type="ECO:0000313" key="9">
    <source>
        <dbReference type="Proteomes" id="UP001143362"/>
    </source>
</evidence>
<dbReference type="SMART" id="SM00490">
    <property type="entry name" value="HELICc"/>
    <property type="match status" value="1"/>
</dbReference>
<dbReference type="InterPro" id="IPR056329">
    <property type="entry name" value="CON_HrpB"/>
</dbReference>
<dbReference type="PROSITE" id="PS51194">
    <property type="entry name" value="HELICASE_CTER"/>
    <property type="match status" value="1"/>
</dbReference>
<keyword evidence="3 8" id="KW-0347">Helicase</keyword>
<dbReference type="PIRSF" id="PIRSF005496">
    <property type="entry name" value="ATP_hel_hrpB"/>
    <property type="match status" value="1"/>
</dbReference>
<dbReference type="InterPro" id="IPR013689">
    <property type="entry name" value="RNA_helicase_ATP-dep_HrpB_C"/>
</dbReference>
<feature type="domain" description="Helicase C-terminal" evidence="7">
    <location>
        <begin position="209"/>
        <end position="377"/>
    </location>
</feature>
<keyword evidence="1" id="KW-0547">Nucleotide-binding</keyword>
<feature type="region of interest" description="Disordered" evidence="5">
    <location>
        <begin position="814"/>
        <end position="840"/>
    </location>
</feature>
<evidence type="ECO:0000256" key="1">
    <source>
        <dbReference type="ARBA" id="ARBA00022741"/>
    </source>
</evidence>
<dbReference type="EMBL" id="SHNN01000002">
    <property type="protein sequence ID" value="MCX2981550.1"/>
    <property type="molecule type" value="Genomic_DNA"/>
</dbReference>
<dbReference type="InterPro" id="IPR011545">
    <property type="entry name" value="DEAD/DEAH_box_helicase_dom"/>
</dbReference>
<proteinExistence type="predicted"/>
<feature type="compositionally biased region" description="Basic and acidic residues" evidence="5">
    <location>
        <begin position="814"/>
        <end position="833"/>
    </location>
</feature>
<dbReference type="PANTHER" id="PTHR43519:SF1">
    <property type="entry name" value="ATP-DEPENDENT RNA HELICASE HRPB"/>
    <property type="match status" value="1"/>
</dbReference>
<evidence type="ECO:0000256" key="2">
    <source>
        <dbReference type="ARBA" id="ARBA00022801"/>
    </source>
</evidence>
<accession>A0ABT3TGV0</accession>
<dbReference type="InterPro" id="IPR049614">
    <property type="entry name" value="HrpB_DEXH"/>
</dbReference>
<dbReference type="Proteomes" id="UP001143362">
    <property type="component" value="Unassembled WGS sequence"/>
</dbReference>
<keyword evidence="2" id="KW-0378">Hydrolase</keyword>
<protein>
    <submittedName>
        <fullName evidence="8">ATP-dependent helicase HrpB</fullName>
    </submittedName>
</protein>
<evidence type="ECO:0000259" key="6">
    <source>
        <dbReference type="PROSITE" id="PS51192"/>
    </source>
</evidence>
<dbReference type="InterPro" id="IPR001650">
    <property type="entry name" value="Helicase_C-like"/>
</dbReference>
<reference evidence="8" key="1">
    <citation type="submission" date="2019-02" db="EMBL/GenBank/DDBJ databases">
        <authorList>
            <person name="Li S.-H."/>
        </authorList>
    </citation>
    <scope>NUCLEOTIDE SEQUENCE</scope>
    <source>
        <strain evidence="8">IMCC14734</strain>
    </source>
</reference>
<dbReference type="InterPro" id="IPR007502">
    <property type="entry name" value="Helicase-assoc_dom"/>
</dbReference>